<name>A0A5B0RZF8_PUCGR</name>
<dbReference type="Proteomes" id="UP000325313">
    <property type="component" value="Unassembled WGS sequence"/>
</dbReference>
<sequence length="83" mass="9282">MSCAIQSYKRIDNRLAIANHELILNWKKQGILKFCLKELGRQTGPVVKPEFRAHLPLSGAHKRALEAIGASLHSVKYLTDSSL</sequence>
<evidence type="ECO:0000313" key="2">
    <source>
        <dbReference type="Proteomes" id="UP000325313"/>
    </source>
</evidence>
<protein>
    <submittedName>
        <fullName evidence="1">Uncharacterized protein</fullName>
    </submittedName>
</protein>
<gene>
    <name evidence="1" type="ORF">PGTUg99_027010</name>
</gene>
<organism evidence="1 2">
    <name type="scientific">Puccinia graminis f. sp. tritici</name>
    <dbReference type="NCBI Taxonomy" id="56615"/>
    <lineage>
        <taxon>Eukaryota</taxon>
        <taxon>Fungi</taxon>
        <taxon>Dikarya</taxon>
        <taxon>Basidiomycota</taxon>
        <taxon>Pucciniomycotina</taxon>
        <taxon>Pucciniomycetes</taxon>
        <taxon>Pucciniales</taxon>
        <taxon>Pucciniaceae</taxon>
        <taxon>Puccinia</taxon>
    </lineage>
</organism>
<reference evidence="1 2" key="1">
    <citation type="submission" date="2019-05" db="EMBL/GenBank/DDBJ databases">
        <title>Emergence of the Ug99 lineage of the wheat stem rust pathogen through somatic hybridization.</title>
        <authorList>
            <person name="Li F."/>
            <person name="Upadhyaya N.M."/>
            <person name="Sperschneider J."/>
            <person name="Matny O."/>
            <person name="Nguyen-Phuc H."/>
            <person name="Mago R."/>
            <person name="Raley C."/>
            <person name="Miller M.E."/>
            <person name="Silverstein K.A.T."/>
            <person name="Henningsen E."/>
            <person name="Hirsch C.D."/>
            <person name="Visser B."/>
            <person name="Pretorius Z.A."/>
            <person name="Steffenson B.J."/>
            <person name="Schwessinger B."/>
            <person name="Dodds P.N."/>
            <person name="Figueroa M."/>
        </authorList>
    </citation>
    <scope>NUCLEOTIDE SEQUENCE [LARGE SCALE GENOMIC DNA]</scope>
    <source>
        <strain evidence="1 2">Ug99</strain>
    </source>
</reference>
<dbReference type="AlphaFoldDB" id="A0A5B0RZF8"/>
<dbReference type="EMBL" id="VDEP01000106">
    <property type="protein sequence ID" value="KAA1130862.1"/>
    <property type="molecule type" value="Genomic_DNA"/>
</dbReference>
<proteinExistence type="predicted"/>
<accession>A0A5B0RZF8</accession>
<evidence type="ECO:0000313" key="1">
    <source>
        <dbReference type="EMBL" id="KAA1130862.1"/>
    </source>
</evidence>
<comment type="caution">
    <text evidence="1">The sequence shown here is derived from an EMBL/GenBank/DDBJ whole genome shotgun (WGS) entry which is preliminary data.</text>
</comment>